<comment type="subunit">
    <text evidence="3">Monomer.</text>
</comment>
<keyword evidence="11" id="KW-1185">Reference proteome</keyword>
<dbReference type="PANTHER" id="PTHR11306:SF0">
    <property type="entry name" value="PHOSPHATIDYLGLYCEROL_PHOSPHATIDYLINOSITOL TRANSFER PROTEIN"/>
    <property type="match status" value="1"/>
</dbReference>
<evidence type="ECO:0000256" key="7">
    <source>
        <dbReference type="ARBA" id="ARBA00023055"/>
    </source>
</evidence>
<evidence type="ECO:0000256" key="4">
    <source>
        <dbReference type="ARBA" id="ARBA00016056"/>
    </source>
</evidence>
<evidence type="ECO:0000313" key="10">
    <source>
        <dbReference type="EMBL" id="CZT03799.1"/>
    </source>
</evidence>
<dbReference type="InterPro" id="IPR039670">
    <property type="entry name" value="NPC2-like"/>
</dbReference>
<accession>A0A1E1KZX2</accession>
<dbReference type="InParanoid" id="A0A1E1KZX2"/>
<evidence type="ECO:0000256" key="5">
    <source>
        <dbReference type="ARBA" id="ARBA00022448"/>
    </source>
</evidence>
<dbReference type="SMART" id="SM00737">
    <property type="entry name" value="ML"/>
    <property type="match status" value="1"/>
</dbReference>
<dbReference type="FunCoup" id="A0A1E1KZX2">
    <property type="interactions" value="110"/>
</dbReference>
<evidence type="ECO:0000313" key="11">
    <source>
        <dbReference type="Proteomes" id="UP000178129"/>
    </source>
</evidence>
<dbReference type="Pfam" id="PF02221">
    <property type="entry name" value="E1_DerP2_DerF2"/>
    <property type="match status" value="1"/>
</dbReference>
<keyword evidence="6 8" id="KW-0732">Signal</keyword>
<evidence type="ECO:0000256" key="8">
    <source>
        <dbReference type="SAM" id="SignalP"/>
    </source>
</evidence>
<feature type="domain" description="MD-2-related lipid-recognition" evidence="9">
    <location>
        <begin position="42"/>
        <end position="171"/>
    </location>
</feature>
<dbReference type="SUPFAM" id="SSF81296">
    <property type="entry name" value="E set domains"/>
    <property type="match status" value="1"/>
</dbReference>
<proteinExistence type="inferred from homology"/>
<dbReference type="InterPro" id="IPR033917">
    <property type="entry name" value="ML_PG-PI_TP"/>
</dbReference>
<keyword evidence="5" id="KW-0813">Transport</keyword>
<feature type="signal peptide" evidence="8">
    <location>
        <begin position="1"/>
        <end position="20"/>
    </location>
</feature>
<keyword evidence="7" id="KW-0445">Lipid transport</keyword>
<evidence type="ECO:0000256" key="2">
    <source>
        <dbReference type="ARBA" id="ARBA00006370"/>
    </source>
</evidence>
<comment type="similarity">
    <text evidence="2">Belongs to the NPC2 family.</text>
</comment>
<feature type="chain" id="PRO_5009446536" description="Phosphatidylglycerol/phosphatidylinositol transfer protein" evidence="8">
    <location>
        <begin position="21"/>
        <end position="175"/>
    </location>
</feature>
<sequence>MKSCLSIISLLCSSLVAVEGYSVFGGSQKVLGGAAVPGDNPLTFCQLEHDDDIFTLENVDLTPNPPKAGEPLYIKASGTLKRNITENDNAVVDIVVKYGFIKLLSTQAKLCEQIKNVDMECPIEKGPITITKEVALPKEIPPGKYNVHANAITMDADKKEKDHITCLEATVQFGG</sequence>
<dbReference type="CDD" id="cd00917">
    <property type="entry name" value="PG-PI_TP"/>
    <property type="match status" value="1"/>
</dbReference>
<gene>
    <name evidence="10" type="ORF">RCO7_07571</name>
</gene>
<name>A0A1E1KZX2_9HELO</name>
<comment type="function">
    <text evidence="1">Catalyzes the intermembrane transfer of phosphatidylglycerol and phosphatidylinositol.</text>
</comment>
<dbReference type="PANTHER" id="PTHR11306">
    <property type="entry name" value="NIEMANN PICK TYPE C2 PROTEIN NPC2-RELATED"/>
    <property type="match status" value="1"/>
</dbReference>
<dbReference type="GO" id="GO:0032934">
    <property type="term" value="F:sterol binding"/>
    <property type="evidence" value="ECO:0007669"/>
    <property type="project" value="InterPro"/>
</dbReference>
<comment type="caution">
    <text evidence="10">The sequence shown here is derived from an EMBL/GenBank/DDBJ whole genome shotgun (WGS) entry which is preliminary data.</text>
</comment>
<dbReference type="InterPro" id="IPR014756">
    <property type="entry name" value="Ig_E-set"/>
</dbReference>
<dbReference type="STRING" id="914237.A0A1E1KZX2"/>
<evidence type="ECO:0000256" key="1">
    <source>
        <dbReference type="ARBA" id="ARBA00002053"/>
    </source>
</evidence>
<dbReference type="GO" id="GO:0032366">
    <property type="term" value="P:intracellular sterol transport"/>
    <property type="evidence" value="ECO:0007669"/>
    <property type="project" value="InterPro"/>
</dbReference>
<evidence type="ECO:0000256" key="6">
    <source>
        <dbReference type="ARBA" id="ARBA00022729"/>
    </source>
</evidence>
<evidence type="ECO:0000259" key="9">
    <source>
        <dbReference type="SMART" id="SM00737"/>
    </source>
</evidence>
<dbReference type="AlphaFoldDB" id="A0A1E1KZX2"/>
<dbReference type="EMBL" id="FJUW01000029">
    <property type="protein sequence ID" value="CZT03799.1"/>
    <property type="molecule type" value="Genomic_DNA"/>
</dbReference>
<dbReference type="Gene3D" id="2.60.40.770">
    <property type="match status" value="1"/>
</dbReference>
<dbReference type="Proteomes" id="UP000178129">
    <property type="component" value="Unassembled WGS sequence"/>
</dbReference>
<dbReference type="InterPro" id="IPR003172">
    <property type="entry name" value="ML_dom"/>
</dbReference>
<reference evidence="11" key="1">
    <citation type="submission" date="2016-03" db="EMBL/GenBank/DDBJ databases">
        <authorList>
            <person name="Ploux O."/>
        </authorList>
    </citation>
    <scope>NUCLEOTIDE SEQUENCE [LARGE SCALE GENOMIC DNA]</scope>
    <source>
        <strain evidence="11">UK7</strain>
    </source>
</reference>
<organism evidence="10 11">
    <name type="scientific">Rhynchosporium graminicola</name>
    <dbReference type="NCBI Taxonomy" id="2792576"/>
    <lineage>
        <taxon>Eukaryota</taxon>
        <taxon>Fungi</taxon>
        <taxon>Dikarya</taxon>
        <taxon>Ascomycota</taxon>
        <taxon>Pezizomycotina</taxon>
        <taxon>Leotiomycetes</taxon>
        <taxon>Helotiales</taxon>
        <taxon>Ploettnerulaceae</taxon>
        <taxon>Rhynchosporium</taxon>
    </lineage>
</organism>
<evidence type="ECO:0000256" key="3">
    <source>
        <dbReference type="ARBA" id="ARBA00011245"/>
    </source>
</evidence>
<protein>
    <recommendedName>
        <fullName evidence="4">Phosphatidylglycerol/phosphatidylinositol transfer protein</fullName>
    </recommendedName>
</protein>